<keyword evidence="5" id="KW-1185">Reference proteome</keyword>
<sequence length="218" mass="24647">MGVSKKSEETGACREKEDNSVTLTTSTNNSKERKISEDTAETERAQLVTAHTKEDEQLKPIVNQFYLKAEKEEIKLRKLLVVLKAANFKKVIVFVNTNDKVKSLTEDVSKHYTVSTCHDDMDQHARDTAIKKFQFGSSCNILIAADLRGATNAMKVPIVINYDLPTQSKKYIRRVHQQNGQPGKKSAVINLVTRDDERVLSDIKRLCNGQIKELQLDI</sequence>
<dbReference type="AlphaFoldDB" id="A0A835EES5"/>
<keyword evidence="1" id="KW-0694">RNA-binding</keyword>
<organism evidence="4 5">
    <name type="scientific">Digitaria exilis</name>
    <dbReference type="NCBI Taxonomy" id="1010633"/>
    <lineage>
        <taxon>Eukaryota</taxon>
        <taxon>Viridiplantae</taxon>
        <taxon>Streptophyta</taxon>
        <taxon>Embryophyta</taxon>
        <taxon>Tracheophyta</taxon>
        <taxon>Spermatophyta</taxon>
        <taxon>Magnoliopsida</taxon>
        <taxon>Liliopsida</taxon>
        <taxon>Poales</taxon>
        <taxon>Poaceae</taxon>
        <taxon>PACMAD clade</taxon>
        <taxon>Panicoideae</taxon>
        <taxon>Panicodae</taxon>
        <taxon>Paniceae</taxon>
        <taxon>Anthephorinae</taxon>
        <taxon>Digitaria</taxon>
    </lineage>
</organism>
<dbReference type="Proteomes" id="UP000636709">
    <property type="component" value="Unassembled WGS sequence"/>
</dbReference>
<reference evidence="4" key="1">
    <citation type="submission" date="2020-07" db="EMBL/GenBank/DDBJ databases">
        <title>Genome sequence and genetic diversity analysis of an under-domesticated orphan crop, white fonio (Digitaria exilis).</title>
        <authorList>
            <person name="Bennetzen J.L."/>
            <person name="Chen S."/>
            <person name="Ma X."/>
            <person name="Wang X."/>
            <person name="Yssel A.E.J."/>
            <person name="Chaluvadi S.R."/>
            <person name="Johnson M."/>
            <person name="Gangashetty P."/>
            <person name="Hamidou F."/>
            <person name="Sanogo M.D."/>
            <person name="Zwaenepoel A."/>
            <person name="Wallace J."/>
            <person name="Van De Peer Y."/>
            <person name="Van Deynze A."/>
        </authorList>
    </citation>
    <scope>NUCLEOTIDE SEQUENCE</scope>
    <source>
        <tissue evidence="4">Leaves</tissue>
    </source>
</reference>
<dbReference type="GO" id="GO:0003723">
    <property type="term" value="F:RNA binding"/>
    <property type="evidence" value="ECO:0007669"/>
    <property type="project" value="UniProtKB-KW"/>
</dbReference>
<evidence type="ECO:0000313" key="4">
    <source>
        <dbReference type="EMBL" id="KAF8691549.1"/>
    </source>
</evidence>
<feature type="compositionally biased region" description="Basic and acidic residues" evidence="2">
    <location>
        <begin position="30"/>
        <end position="41"/>
    </location>
</feature>
<dbReference type="SUPFAM" id="SSF52540">
    <property type="entry name" value="P-loop containing nucleoside triphosphate hydrolases"/>
    <property type="match status" value="1"/>
</dbReference>
<dbReference type="Gene3D" id="3.40.50.300">
    <property type="entry name" value="P-loop containing nucleotide triphosphate hydrolases"/>
    <property type="match status" value="1"/>
</dbReference>
<feature type="compositionally biased region" description="Low complexity" evidence="2">
    <location>
        <begin position="20"/>
        <end position="29"/>
    </location>
</feature>
<evidence type="ECO:0000256" key="1">
    <source>
        <dbReference type="ARBA" id="ARBA00022884"/>
    </source>
</evidence>
<comment type="caution">
    <text evidence="4">The sequence shown here is derived from an EMBL/GenBank/DDBJ whole genome shotgun (WGS) entry which is preliminary data.</text>
</comment>
<gene>
    <name evidence="4" type="ORF">HU200_040699</name>
</gene>
<feature type="compositionally biased region" description="Basic and acidic residues" evidence="2">
    <location>
        <begin position="1"/>
        <end position="19"/>
    </location>
</feature>
<dbReference type="PANTHER" id="PTHR47958">
    <property type="entry name" value="ATP-DEPENDENT RNA HELICASE DBP3"/>
    <property type="match status" value="1"/>
</dbReference>
<evidence type="ECO:0000256" key="2">
    <source>
        <dbReference type="SAM" id="MobiDB-lite"/>
    </source>
</evidence>
<dbReference type="InterPro" id="IPR001650">
    <property type="entry name" value="Helicase_C-like"/>
</dbReference>
<feature type="region of interest" description="Disordered" evidence="2">
    <location>
        <begin position="1"/>
        <end position="41"/>
    </location>
</feature>
<proteinExistence type="predicted"/>
<dbReference type="Pfam" id="PF00271">
    <property type="entry name" value="Helicase_C"/>
    <property type="match status" value="1"/>
</dbReference>
<dbReference type="InterPro" id="IPR027417">
    <property type="entry name" value="P-loop_NTPase"/>
</dbReference>
<feature type="domain" description="Helicase C-terminal" evidence="3">
    <location>
        <begin position="75"/>
        <end position="218"/>
    </location>
</feature>
<accession>A0A835EES5</accession>
<name>A0A835EES5_9POAL</name>
<evidence type="ECO:0000259" key="3">
    <source>
        <dbReference type="PROSITE" id="PS51194"/>
    </source>
</evidence>
<protein>
    <recommendedName>
        <fullName evidence="3">Helicase C-terminal domain-containing protein</fullName>
    </recommendedName>
</protein>
<dbReference type="PROSITE" id="PS51194">
    <property type="entry name" value="HELICASE_CTER"/>
    <property type="match status" value="1"/>
</dbReference>
<dbReference type="EMBL" id="JACEFO010001965">
    <property type="protein sequence ID" value="KAF8691549.1"/>
    <property type="molecule type" value="Genomic_DNA"/>
</dbReference>
<evidence type="ECO:0000313" key="5">
    <source>
        <dbReference type="Proteomes" id="UP000636709"/>
    </source>
</evidence>